<reference evidence="1" key="1">
    <citation type="submission" date="2018-11" db="EMBL/GenBank/DDBJ databases">
        <title>The sequence and de novo assembly of Larimichthys crocea genome using PacBio and Hi-C technologies.</title>
        <authorList>
            <person name="Xu P."/>
            <person name="Chen B."/>
            <person name="Zhou Z."/>
            <person name="Ke Q."/>
            <person name="Wu Y."/>
            <person name="Bai H."/>
            <person name="Pu F."/>
        </authorList>
    </citation>
    <scope>NUCLEOTIDE SEQUENCE</scope>
    <source>
        <tissue evidence="1">Muscle</tissue>
    </source>
</reference>
<organism evidence="1 2">
    <name type="scientific">Larimichthys crocea</name>
    <name type="common">Large yellow croaker</name>
    <name type="synonym">Pseudosciaena crocea</name>
    <dbReference type="NCBI Taxonomy" id="215358"/>
    <lineage>
        <taxon>Eukaryota</taxon>
        <taxon>Metazoa</taxon>
        <taxon>Chordata</taxon>
        <taxon>Craniata</taxon>
        <taxon>Vertebrata</taxon>
        <taxon>Euteleostomi</taxon>
        <taxon>Actinopterygii</taxon>
        <taxon>Neopterygii</taxon>
        <taxon>Teleostei</taxon>
        <taxon>Neoteleostei</taxon>
        <taxon>Acanthomorphata</taxon>
        <taxon>Eupercaria</taxon>
        <taxon>Sciaenidae</taxon>
        <taxon>Larimichthys</taxon>
    </lineage>
</organism>
<evidence type="ECO:0000313" key="2">
    <source>
        <dbReference type="Proteomes" id="UP000793456"/>
    </source>
</evidence>
<dbReference type="Proteomes" id="UP000793456">
    <property type="component" value="Chromosome XIX"/>
</dbReference>
<evidence type="ECO:0000313" key="1">
    <source>
        <dbReference type="EMBL" id="TMS06765.1"/>
    </source>
</evidence>
<keyword evidence="2" id="KW-1185">Reference proteome</keyword>
<name>A0ACD3QHR5_LARCR</name>
<protein>
    <submittedName>
        <fullName evidence="1">Uncharacterized protein</fullName>
    </submittedName>
</protein>
<comment type="caution">
    <text evidence="1">The sequence shown here is derived from an EMBL/GenBank/DDBJ whole genome shotgun (WGS) entry which is preliminary data.</text>
</comment>
<sequence length="125" mass="13743">MSGTMQGQHDRGLKNLRLLLLCVSIAILASEVHAGGKKHSGPCGGRDCSGGCQCFPEKGARGRTSGGEITSNKDLHLIDKDTVRYDSKLPWVLSLLDRRVFQLFSGYLVYLTLRYVCSKRELKAS</sequence>
<accession>A0ACD3QHR5</accession>
<gene>
    <name evidence="1" type="ORF">E3U43_016524</name>
</gene>
<proteinExistence type="predicted"/>
<dbReference type="EMBL" id="CM011692">
    <property type="protein sequence ID" value="TMS06765.1"/>
    <property type="molecule type" value="Genomic_DNA"/>
</dbReference>